<dbReference type="Proteomes" id="UP000233551">
    <property type="component" value="Unassembled WGS sequence"/>
</dbReference>
<dbReference type="AlphaFoldDB" id="A0A2I0IW95"/>
<dbReference type="PANTHER" id="PTHR33223">
    <property type="entry name" value="CCHC-TYPE DOMAIN-CONTAINING PROTEIN"/>
    <property type="match status" value="1"/>
</dbReference>
<reference evidence="1 2" key="1">
    <citation type="submission" date="2017-11" db="EMBL/GenBank/DDBJ databases">
        <title>De-novo sequencing of pomegranate (Punica granatum L.) genome.</title>
        <authorList>
            <person name="Akparov Z."/>
            <person name="Amiraslanov A."/>
            <person name="Hajiyeva S."/>
            <person name="Abbasov M."/>
            <person name="Kaur K."/>
            <person name="Hamwieh A."/>
            <person name="Solovyev V."/>
            <person name="Salamov A."/>
            <person name="Braich B."/>
            <person name="Kosarev P."/>
            <person name="Mahmoud A."/>
            <person name="Hajiyev E."/>
            <person name="Babayeva S."/>
            <person name="Izzatullayeva V."/>
            <person name="Mammadov A."/>
            <person name="Mammadov A."/>
            <person name="Sharifova S."/>
            <person name="Ojaghi J."/>
            <person name="Eynullazada K."/>
            <person name="Bayramov B."/>
            <person name="Abdulazimova A."/>
            <person name="Shahmuradov I."/>
        </authorList>
    </citation>
    <scope>NUCLEOTIDE SEQUENCE [LARGE SCALE GENOMIC DNA]</scope>
    <source>
        <strain evidence="2">cv. AG2017</strain>
        <tissue evidence="1">Leaf</tissue>
    </source>
</reference>
<proteinExistence type="predicted"/>
<dbReference type="PANTHER" id="PTHR33223:SF8">
    <property type="entry name" value="OS04G0172440 PROTEIN"/>
    <property type="match status" value="1"/>
</dbReference>
<evidence type="ECO:0000313" key="2">
    <source>
        <dbReference type="Proteomes" id="UP000233551"/>
    </source>
</evidence>
<sequence length="128" mass="15151">MRLPPKIKVPEFQRYHGTIDPRHHLCHYRGKMLQYWDYEEFVMHTFQDSLVGATLNWYMSLKVADIPTWVDLSSKFIDQYKYCAEIPPTLLELSTMEMTEDQGFEAYAVKWRARAAKHVPPISEAQQI</sequence>
<evidence type="ECO:0000313" key="1">
    <source>
        <dbReference type="EMBL" id="PKI48291.1"/>
    </source>
</evidence>
<protein>
    <recommendedName>
        <fullName evidence="3">Retrotransposon gag domain-containing protein</fullName>
    </recommendedName>
</protein>
<gene>
    <name evidence="1" type="ORF">CRG98_031321</name>
</gene>
<accession>A0A2I0IW95</accession>
<organism evidence="1 2">
    <name type="scientific">Punica granatum</name>
    <name type="common">Pomegranate</name>
    <dbReference type="NCBI Taxonomy" id="22663"/>
    <lineage>
        <taxon>Eukaryota</taxon>
        <taxon>Viridiplantae</taxon>
        <taxon>Streptophyta</taxon>
        <taxon>Embryophyta</taxon>
        <taxon>Tracheophyta</taxon>
        <taxon>Spermatophyta</taxon>
        <taxon>Magnoliopsida</taxon>
        <taxon>eudicotyledons</taxon>
        <taxon>Gunneridae</taxon>
        <taxon>Pentapetalae</taxon>
        <taxon>rosids</taxon>
        <taxon>malvids</taxon>
        <taxon>Myrtales</taxon>
        <taxon>Lythraceae</taxon>
        <taxon>Punica</taxon>
    </lineage>
</organism>
<name>A0A2I0IW95_PUNGR</name>
<evidence type="ECO:0008006" key="3">
    <source>
        <dbReference type="Google" id="ProtNLM"/>
    </source>
</evidence>
<keyword evidence="2" id="KW-1185">Reference proteome</keyword>
<comment type="caution">
    <text evidence="1">The sequence shown here is derived from an EMBL/GenBank/DDBJ whole genome shotgun (WGS) entry which is preliminary data.</text>
</comment>
<dbReference type="EMBL" id="PGOL01002415">
    <property type="protein sequence ID" value="PKI48291.1"/>
    <property type="molecule type" value="Genomic_DNA"/>
</dbReference>